<protein>
    <submittedName>
        <fullName evidence="2">Uncharacterized protein</fullName>
    </submittedName>
</protein>
<feature type="compositionally biased region" description="Basic and acidic residues" evidence="1">
    <location>
        <begin position="38"/>
        <end position="47"/>
    </location>
</feature>
<organism evidence="2 3">
    <name type="scientific">Rotaria sordida</name>
    <dbReference type="NCBI Taxonomy" id="392033"/>
    <lineage>
        <taxon>Eukaryota</taxon>
        <taxon>Metazoa</taxon>
        <taxon>Spiralia</taxon>
        <taxon>Gnathifera</taxon>
        <taxon>Rotifera</taxon>
        <taxon>Eurotatoria</taxon>
        <taxon>Bdelloidea</taxon>
        <taxon>Philodinida</taxon>
        <taxon>Philodinidae</taxon>
        <taxon>Rotaria</taxon>
    </lineage>
</organism>
<sequence length="75" mass="8687">MASSLQYSAHKSSSKENGQYKAKHKTKNYQFLPQGESTRIDEDKKIPSDTNEQPPHHHDHHHRITKQTIINLLAQ</sequence>
<proteinExistence type="predicted"/>
<feature type="compositionally biased region" description="Polar residues" evidence="1">
    <location>
        <begin position="28"/>
        <end position="37"/>
    </location>
</feature>
<dbReference type="AlphaFoldDB" id="A0A820AHC5"/>
<dbReference type="EMBL" id="CAJOAX010018005">
    <property type="protein sequence ID" value="CAF4177697.1"/>
    <property type="molecule type" value="Genomic_DNA"/>
</dbReference>
<feature type="region of interest" description="Disordered" evidence="1">
    <location>
        <begin position="1"/>
        <end position="64"/>
    </location>
</feature>
<comment type="caution">
    <text evidence="2">The sequence shown here is derived from an EMBL/GenBank/DDBJ whole genome shotgun (WGS) entry which is preliminary data.</text>
</comment>
<feature type="compositionally biased region" description="Polar residues" evidence="1">
    <location>
        <begin position="1"/>
        <end position="17"/>
    </location>
</feature>
<reference evidence="2" key="1">
    <citation type="submission" date="2021-02" db="EMBL/GenBank/DDBJ databases">
        <authorList>
            <person name="Nowell W R."/>
        </authorList>
    </citation>
    <scope>NUCLEOTIDE SEQUENCE</scope>
</reference>
<evidence type="ECO:0000313" key="2">
    <source>
        <dbReference type="EMBL" id="CAF4177697.1"/>
    </source>
</evidence>
<gene>
    <name evidence="2" type="ORF">OTI717_LOCUS37522</name>
</gene>
<evidence type="ECO:0000313" key="3">
    <source>
        <dbReference type="Proteomes" id="UP000663823"/>
    </source>
</evidence>
<dbReference type="Proteomes" id="UP000663823">
    <property type="component" value="Unassembled WGS sequence"/>
</dbReference>
<feature type="non-terminal residue" evidence="2">
    <location>
        <position position="1"/>
    </location>
</feature>
<accession>A0A820AHC5</accession>
<evidence type="ECO:0000256" key="1">
    <source>
        <dbReference type="SAM" id="MobiDB-lite"/>
    </source>
</evidence>
<name>A0A820AHC5_9BILA</name>